<dbReference type="EMBL" id="LT555221">
    <property type="protein sequence ID" value="SAM09878.1"/>
    <property type="molecule type" value="Genomic_DNA"/>
</dbReference>
<gene>
    <name evidence="3" type="primary">ABSGL_15589.1 scaffold 18085</name>
</gene>
<dbReference type="InterPro" id="IPR018289">
    <property type="entry name" value="MULE_transposase_dom"/>
</dbReference>
<dbReference type="OrthoDB" id="2320913at2759"/>
<feature type="compositionally biased region" description="Basic and acidic residues" evidence="1">
    <location>
        <begin position="692"/>
        <end position="712"/>
    </location>
</feature>
<evidence type="ECO:0000259" key="2">
    <source>
        <dbReference type="Pfam" id="PF10551"/>
    </source>
</evidence>
<dbReference type="PANTHER" id="PTHR31569:SF4">
    <property type="entry name" value="SWIM-TYPE DOMAIN-CONTAINING PROTEIN"/>
    <property type="match status" value="1"/>
</dbReference>
<sequence>MEYLELFGSYEPEYDHDQDFQEPLVSMRRRPQFLEDMTDDEGLDEESTNILSVTPAPERLTFSSGEELYDYVEDHCRTHGFIVSKCRTRYHEATNSSENLLKSLEIKCDLGGVISGTKNITNFHHIYFSSQITGGNNNSKSAGKRLAKSRRIDCPFKWKTSRKIVLQDSLRLRQFTLVMENSGHCHAPADTLSGHSRACVLDDEQQKIVKEMTESGSGTLEIVSYLQNKYPSQAFRPKTIYNARQKIRRNYLDGRSPLQALMDKFSLPNSGFVYAYDSCDDGSIKNLFFAPETSLKMVRRFHSVLLMDCTYKTNKFGMPFLDVVGIDCFNKSFFVCGVLMKSETQDMYEFALDAIKQNIYQAFTPPTPLPAVLAMDRDFGLKDAAELVFESSQILICRWRINKNTLANCKKMFTEEIWDEFRTSWINCMNSATEDQWTTNWNSIVMTYATTHPAAIAYLETWLPFKENFCSAWINDHLHLGSVNTSRVEGAHSKMKRRLKVSTLHPEQVVAKVRQMADLDNNEFESNLKNDKTKAITEVEKRPIMRRLLRKISNYALEQALTQVKKMEDATVAQPLSACTNTYTTTTGIPCAHFIKSLHDGQSVLQPRHFHQQWQLFFSDEEDLVNELANDEYGLDYVLEMIRGRYNTANQYQQRELLSRVYALATTETLVPLDPVNDSRRRGRPTGSTARRTNESSTRRDPSQFEYAERQTRRCGTCRQPGHNIRQCPVRIASQASQASQAHLSQ</sequence>
<dbReference type="Proteomes" id="UP000078561">
    <property type="component" value="Unassembled WGS sequence"/>
</dbReference>
<reference evidence="3" key="1">
    <citation type="submission" date="2016-04" db="EMBL/GenBank/DDBJ databases">
        <authorList>
            <person name="Evans L.H."/>
            <person name="Alamgir A."/>
            <person name="Owens N."/>
            <person name="Weber N.D."/>
            <person name="Virtaneva K."/>
            <person name="Barbian K."/>
            <person name="Babar A."/>
            <person name="Rosenke K."/>
        </authorList>
    </citation>
    <scope>NUCLEOTIDE SEQUENCE [LARGE SCALE GENOMIC DNA]</scope>
    <source>
        <strain evidence="3">CBS 101.48</strain>
    </source>
</reference>
<keyword evidence="4" id="KW-1185">Reference proteome</keyword>
<dbReference type="InterPro" id="IPR052579">
    <property type="entry name" value="Zinc_finger_SWIM"/>
</dbReference>
<organism evidence="3">
    <name type="scientific">Absidia glauca</name>
    <name type="common">Pin mould</name>
    <dbReference type="NCBI Taxonomy" id="4829"/>
    <lineage>
        <taxon>Eukaryota</taxon>
        <taxon>Fungi</taxon>
        <taxon>Fungi incertae sedis</taxon>
        <taxon>Mucoromycota</taxon>
        <taxon>Mucoromycotina</taxon>
        <taxon>Mucoromycetes</taxon>
        <taxon>Mucorales</taxon>
        <taxon>Cunninghamellaceae</taxon>
        <taxon>Absidia</taxon>
    </lineage>
</organism>
<evidence type="ECO:0000313" key="4">
    <source>
        <dbReference type="Proteomes" id="UP000078561"/>
    </source>
</evidence>
<feature type="region of interest" description="Disordered" evidence="1">
    <location>
        <begin position="673"/>
        <end position="713"/>
    </location>
</feature>
<accession>A0A168TDL6</accession>
<protein>
    <recommendedName>
        <fullName evidence="2">MULE transposase domain-containing protein</fullName>
    </recommendedName>
</protein>
<dbReference type="AlphaFoldDB" id="A0A168TDL6"/>
<dbReference type="STRING" id="4829.A0A168TDL6"/>
<dbReference type="OMA" id="ELQNPCV"/>
<proteinExistence type="predicted"/>
<name>A0A168TDL6_ABSGL</name>
<feature type="domain" description="MULE transposase" evidence="2">
    <location>
        <begin position="304"/>
        <end position="404"/>
    </location>
</feature>
<dbReference type="Pfam" id="PF10551">
    <property type="entry name" value="MULE"/>
    <property type="match status" value="1"/>
</dbReference>
<dbReference type="InParanoid" id="A0A168TDL6"/>
<dbReference type="PANTHER" id="PTHR31569">
    <property type="entry name" value="SWIM-TYPE DOMAIN-CONTAINING PROTEIN"/>
    <property type="match status" value="1"/>
</dbReference>
<evidence type="ECO:0000256" key="1">
    <source>
        <dbReference type="SAM" id="MobiDB-lite"/>
    </source>
</evidence>
<evidence type="ECO:0000313" key="3">
    <source>
        <dbReference type="EMBL" id="SAM09878.1"/>
    </source>
</evidence>